<dbReference type="Pfam" id="PF00034">
    <property type="entry name" value="Cytochrom_C"/>
    <property type="match status" value="1"/>
</dbReference>
<evidence type="ECO:0000256" key="1">
    <source>
        <dbReference type="ARBA" id="ARBA00022617"/>
    </source>
</evidence>
<feature type="domain" description="Cytochrome c" evidence="6">
    <location>
        <begin position="40"/>
        <end position="148"/>
    </location>
</feature>
<dbReference type="PANTHER" id="PTHR35008:SF8">
    <property type="entry name" value="ALCOHOL DEHYDROGENASE CYTOCHROME C SUBUNIT"/>
    <property type="match status" value="1"/>
</dbReference>
<protein>
    <submittedName>
        <fullName evidence="7">Mono/diheme cytochrome c family protein</fullName>
    </submittedName>
</protein>
<organism evidence="7 8">
    <name type="scientific">Martelella mangrovi</name>
    <dbReference type="NCBI Taxonomy" id="1397477"/>
    <lineage>
        <taxon>Bacteria</taxon>
        <taxon>Pseudomonadati</taxon>
        <taxon>Pseudomonadota</taxon>
        <taxon>Alphaproteobacteria</taxon>
        <taxon>Hyphomicrobiales</taxon>
        <taxon>Aurantimonadaceae</taxon>
        <taxon>Martelella</taxon>
    </lineage>
</organism>
<proteinExistence type="predicted"/>
<keyword evidence="5" id="KW-0732">Signal</keyword>
<reference evidence="7 8" key="1">
    <citation type="submission" date="2024-06" db="EMBL/GenBank/DDBJ databases">
        <title>Genomic Encyclopedia of Type Strains, Phase IV (KMG-IV): sequencing the most valuable type-strain genomes for metagenomic binning, comparative biology and taxonomic classification.</title>
        <authorList>
            <person name="Goeker M."/>
        </authorList>
    </citation>
    <scope>NUCLEOTIDE SEQUENCE [LARGE SCALE GENOMIC DNA]</scope>
    <source>
        <strain evidence="7 8">DSM 28102</strain>
    </source>
</reference>
<evidence type="ECO:0000259" key="6">
    <source>
        <dbReference type="PROSITE" id="PS51007"/>
    </source>
</evidence>
<dbReference type="PROSITE" id="PS51007">
    <property type="entry name" value="CYTC"/>
    <property type="match status" value="2"/>
</dbReference>
<evidence type="ECO:0000256" key="2">
    <source>
        <dbReference type="ARBA" id="ARBA00022723"/>
    </source>
</evidence>
<dbReference type="InterPro" id="IPR051459">
    <property type="entry name" value="Cytochrome_c-type_DH"/>
</dbReference>
<keyword evidence="8" id="KW-1185">Reference proteome</keyword>
<keyword evidence="2 4" id="KW-0479">Metal-binding</keyword>
<evidence type="ECO:0000313" key="8">
    <source>
        <dbReference type="Proteomes" id="UP001549164"/>
    </source>
</evidence>
<name>A0ABV2I6N1_9HYPH</name>
<evidence type="ECO:0000313" key="7">
    <source>
        <dbReference type="EMBL" id="MET3598579.1"/>
    </source>
</evidence>
<dbReference type="PANTHER" id="PTHR35008">
    <property type="entry name" value="BLL4482 PROTEIN-RELATED"/>
    <property type="match status" value="1"/>
</dbReference>
<dbReference type="SUPFAM" id="SSF46626">
    <property type="entry name" value="Cytochrome c"/>
    <property type="match status" value="2"/>
</dbReference>
<evidence type="ECO:0000256" key="4">
    <source>
        <dbReference type="PROSITE-ProRule" id="PRU00433"/>
    </source>
</evidence>
<dbReference type="InterPro" id="IPR036909">
    <property type="entry name" value="Cyt_c-like_dom_sf"/>
</dbReference>
<dbReference type="InterPro" id="IPR009056">
    <property type="entry name" value="Cyt_c-like_dom"/>
</dbReference>
<evidence type="ECO:0000256" key="3">
    <source>
        <dbReference type="ARBA" id="ARBA00023004"/>
    </source>
</evidence>
<evidence type="ECO:0000256" key="5">
    <source>
        <dbReference type="SAM" id="SignalP"/>
    </source>
</evidence>
<feature type="domain" description="Cytochrome c" evidence="6">
    <location>
        <begin position="190"/>
        <end position="300"/>
    </location>
</feature>
<accession>A0ABV2I6N1</accession>
<dbReference type="EMBL" id="JBEPLY010000002">
    <property type="protein sequence ID" value="MET3598579.1"/>
    <property type="molecule type" value="Genomic_DNA"/>
</dbReference>
<keyword evidence="1 4" id="KW-0349">Heme</keyword>
<keyword evidence="3 4" id="KW-0408">Iron</keyword>
<dbReference type="Gene3D" id="1.10.760.10">
    <property type="entry name" value="Cytochrome c-like domain"/>
    <property type="match status" value="2"/>
</dbReference>
<comment type="caution">
    <text evidence="7">The sequence shown here is derived from an EMBL/GenBank/DDBJ whole genome shotgun (WGS) entry which is preliminary data.</text>
</comment>
<gene>
    <name evidence="7" type="ORF">ABID12_000506</name>
</gene>
<feature type="chain" id="PRO_5047261784" evidence="5">
    <location>
        <begin position="24"/>
        <end position="302"/>
    </location>
</feature>
<sequence length="302" mass="32530">MKRITIGVLIVAALFMGAAFVVALTPPKLDPDDLRNIAGANVQNGEKVFWASGCAGCHAAPGATGDDRLVLAGGLGLDSHYGTFHAPNISPDKEHGIGDWSFYEFANAMKKGIGRHGENLYPSLPYTSYVRMNNQDIRDLHAFLMTLPESSAPSKPHDITFPFNIRLSVSFWKLLYFDSESPAQLENAAPDVLRGQYLVEGPAHCGECHTPRNLFGGLKYDHWLEGGPNPEGGDGIVPDITPGSGDIGDWTASEIADYLETGFTPDYDTVGGSMVEVQKNISHLSRADLEAIGAYLKAIPAN</sequence>
<feature type="signal peptide" evidence="5">
    <location>
        <begin position="1"/>
        <end position="23"/>
    </location>
</feature>
<dbReference type="Proteomes" id="UP001549164">
    <property type="component" value="Unassembled WGS sequence"/>
</dbReference>